<protein>
    <submittedName>
        <fullName evidence="1">Uncharacterized protein</fullName>
    </submittedName>
</protein>
<sequence>MSSEGKLFTNLFASDGFDLRAMLRSGATIKNWWQRCARTVNLTEWLAVDHEMLLGRIVRELGLEHERGRSCLLWPD</sequence>
<evidence type="ECO:0000313" key="2">
    <source>
        <dbReference type="Proteomes" id="UP000266177"/>
    </source>
</evidence>
<dbReference type="AlphaFoldDB" id="A0A3A3GET0"/>
<organism evidence="1 2">
    <name type="scientific">Paenibacillus thiaminolyticus</name>
    <name type="common">Bacillus thiaminolyticus</name>
    <dbReference type="NCBI Taxonomy" id="49283"/>
    <lineage>
        <taxon>Bacteria</taxon>
        <taxon>Bacillati</taxon>
        <taxon>Bacillota</taxon>
        <taxon>Bacilli</taxon>
        <taxon>Bacillales</taxon>
        <taxon>Paenibacillaceae</taxon>
        <taxon>Paenibacillus</taxon>
    </lineage>
</organism>
<evidence type="ECO:0000313" key="1">
    <source>
        <dbReference type="EMBL" id="RJG17830.1"/>
    </source>
</evidence>
<reference evidence="1 2" key="1">
    <citation type="submission" date="2018-09" db="EMBL/GenBank/DDBJ databases">
        <title>Paenibacillus SK2017-BO5.</title>
        <authorList>
            <person name="Piskunova J.V."/>
            <person name="Dubiley S.A."/>
            <person name="Severinov K.V."/>
        </authorList>
    </citation>
    <scope>NUCLEOTIDE SEQUENCE [LARGE SCALE GENOMIC DNA]</scope>
    <source>
        <strain evidence="1 2">BO5</strain>
    </source>
</reference>
<gene>
    <name evidence="1" type="ORF">DQX05_27220</name>
</gene>
<proteinExistence type="predicted"/>
<accession>A0A3A3GET0</accession>
<dbReference type="Proteomes" id="UP000266177">
    <property type="component" value="Unassembled WGS sequence"/>
</dbReference>
<name>A0A3A3GET0_PANTH</name>
<comment type="caution">
    <text evidence="1">The sequence shown here is derived from an EMBL/GenBank/DDBJ whole genome shotgun (WGS) entry which is preliminary data.</text>
</comment>
<dbReference type="EMBL" id="QYZD01000045">
    <property type="protein sequence ID" value="RJG17830.1"/>
    <property type="molecule type" value="Genomic_DNA"/>
</dbReference>